<dbReference type="Proteomes" id="UP000236345">
    <property type="component" value="Unassembled WGS sequence"/>
</dbReference>
<protein>
    <submittedName>
        <fullName evidence="1">Uncharacterized protein</fullName>
    </submittedName>
</protein>
<comment type="caution">
    <text evidence="1">The sequence shown here is derived from an EMBL/GenBank/DDBJ whole genome shotgun (WGS) entry which is preliminary data.</text>
</comment>
<reference evidence="2" key="1">
    <citation type="submission" date="2017-09" db="EMBL/GenBank/DDBJ databases">
        <authorList>
            <person name="Palmer M."/>
            <person name="Steenkamp E.T."/>
            <person name="Coetzee M.P."/>
            <person name="Avontuur J.R."/>
            <person name="Van Zyl E."/>
            <person name="Chan W.-Y."/>
            <person name="Blom J."/>
            <person name="Venter S.N."/>
        </authorList>
    </citation>
    <scope>NUCLEOTIDE SEQUENCE [LARGE SCALE GENOMIC DNA]</scope>
    <source>
        <strain evidence="2">QC88-366</strain>
    </source>
</reference>
<keyword evidence="2" id="KW-1185">Reference proteome</keyword>
<name>A0A2K1QBK8_9GAMM</name>
<organism evidence="1 2">
    <name type="scientific">Mixta theicola</name>
    <dbReference type="NCBI Taxonomy" id="1458355"/>
    <lineage>
        <taxon>Bacteria</taxon>
        <taxon>Pseudomonadati</taxon>
        <taxon>Pseudomonadota</taxon>
        <taxon>Gammaproteobacteria</taxon>
        <taxon>Enterobacterales</taxon>
        <taxon>Erwiniaceae</taxon>
        <taxon>Mixta</taxon>
    </lineage>
</organism>
<evidence type="ECO:0000313" key="1">
    <source>
        <dbReference type="EMBL" id="PNS12414.1"/>
    </source>
</evidence>
<sequence>MRELAQSEVLAVSGGGFIAQIGGIIGDYIGDMLYGFVPDMVINIPFLGELDIKNYFPNLGGEVGKGIGAQIGGGIEFIGSRIPLVGGLINKILGN</sequence>
<dbReference type="RefSeq" id="WP_103059259.1">
    <property type="nucleotide sequence ID" value="NZ_BSOF01000007.1"/>
</dbReference>
<proteinExistence type="predicted"/>
<evidence type="ECO:0000313" key="2">
    <source>
        <dbReference type="Proteomes" id="UP000236345"/>
    </source>
</evidence>
<dbReference type="AlphaFoldDB" id="A0A2K1QBK8"/>
<gene>
    <name evidence="1" type="ORF">COO59_07920</name>
</gene>
<dbReference type="EMBL" id="NWUO01000004">
    <property type="protein sequence ID" value="PNS12414.1"/>
    <property type="molecule type" value="Genomic_DNA"/>
</dbReference>
<accession>A0A2K1QBK8</accession>